<dbReference type="GO" id="GO:0003723">
    <property type="term" value="F:RNA binding"/>
    <property type="evidence" value="ECO:0007669"/>
    <property type="project" value="UniProtKB-UniRule"/>
</dbReference>
<dbReference type="PANTHER" id="PTHR22807">
    <property type="entry name" value="NOP2 YEAST -RELATED NOL1/NOP2/FMU SUN DOMAIN-CONTAINING"/>
    <property type="match status" value="1"/>
</dbReference>
<reference evidence="7 8" key="1">
    <citation type="journal article" date="2016" name="Nat. Commun.">
        <title>Thousands of microbial genomes shed light on interconnected biogeochemical processes in an aquifer system.</title>
        <authorList>
            <person name="Anantharaman K."/>
            <person name="Brown C.T."/>
            <person name="Hug L.A."/>
            <person name="Sharon I."/>
            <person name="Castelle C.J."/>
            <person name="Probst A.J."/>
            <person name="Thomas B.C."/>
            <person name="Singh A."/>
            <person name="Wilkins M.J."/>
            <person name="Karaoz U."/>
            <person name="Brodie E.L."/>
            <person name="Williams K.H."/>
            <person name="Hubbard S.S."/>
            <person name="Banfield J.F."/>
        </authorList>
    </citation>
    <scope>NUCLEOTIDE SEQUENCE [LARGE SCALE GENOMIC DNA]</scope>
</reference>
<dbReference type="InterPro" id="IPR049560">
    <property type="entry name" value="MeTrfase_RsmB-F_NOP2_cat"/>
</dbReference>
<comment type="caution">
    <text evidence="5">Lacks conserved residue(s) required for the propagation of feature annotation.</text>
</comment>
<organism evidence="7 8">
    <name type="scientific">candidate division WWE3 bacterium RIFCSPLOWO2_01_FULL_41_18</name>
    <dbReference type="NCBI Taxonomy" id="1802625"/>
    <lineage>
        <taxon>Bacteria</taxon>
        <taxon>Katanobacteria</taxon>
    </lineage>
</organism>
<dbReference type="InterPro" id="IPR029063">
    <property type="entry name" value="SAM-dependent_MTases_sf"/>
</dbReference>
<keyword evidence="1 5" id="KW-0489">Methyltransferase</keyword>
<dbReference type="InterPro" id="IPR054728">
    <property type="entry name" value="RsmB-like_ferredoxin"/>
</dbReference>
<evidence type="ECO:0000256" key="1">
    <source>
        <dbReference type="ARBA" id="ARBA00022603"/>
    </source>
</evidence>
<dbReference type="GO" id="GO:0008173">
    <property type="term" value="F:RNA methyltransferase activity"/>
    <property type="evidence" value="ECO:0007669"/>
    <property type="project" value="InterPro"/>
</dbReference>
<evidence type="ECO:0000256" key="5">
    <source>
        <dbReference type="PROSITE-ProRule" id="PRU01023"/>
    </source>
</evidence>
<dbReference type="AlphaFoldDB" id="A0A1F4VEA4"/>
<dbReference type="Pfam" id="PF01189">
    <property type="entry name" value="Methyltr_RsmB-F"/>
    <property type="match status" value="1"/>
</dbReference>
<feature type="binding site" evidence="5">
    <location>
        <position position="185"/>
    </location>
    <ligand>
        <name>S-adenosyl-L-methionine</name>
        <dbReference type="ChEBI" id="CHEBI:59789"/>
    </ligand>
</feature>
<evidence type="ECO:0000256" key="4">
    <source>
        <dbReference type="ARBA" id="ARBA00022884"/>
    </source>
</evidence>
<dbReference type="GO" id="GO:0008757">
    <property type="term" value="F:S-adenosylmethionine-dependent methyltransferase activity"/>
    <property type="evidence" value="ECO:0007669"/>
    <property type="project" value="InterPro"/>
</dbReference>
<gene>
    <name evidence="7" type="ORF">A3A78_04830</name>
</gene>
<dbReference type="Gene3D" id="3.40.50.150">
    <property type="entry name" value="Vaccinia Virus protein VP39"/>
    <property type="match status" value="1"/>
</dbReference>
<evidence type="ECO:0000313" key="8">
    <source>
        <dbReference type="Proteomes" id="UP000176504"/>
    </source>
</evidence>
<dbReference type="InterPro" id="IPR001678">
    <property type="entry name" value="MeTrfase_RsmB-F_NOP2_dom"/>
</dbReference>
<comment type="caution">
    <text evidence="7">The sequence shown here is derived from an EMBL/GenBank/DDBJ whole genome shotgun (WGS) entry which is preliminary data.</text>
</comment>
<dbReference type="PROSITE" id="PS51686">
    <property type="entry name" value="SAM_MT_RSMB_NOP"/>
    <property type="match status" value="1"/>
</dbReference>
<feature type="binding site" evidence="5">
    <location>
        <begin position="113"/>
        <end position="119"/>
    </location>
    <ligand>
        <name>S-adenosyl-L-methionine</name>
        <dbReference type="ChEBI" id="CHEBI:59789"/>
    </ligand>
</feature>
<sequence>MQKIEAFQSKIKEIYPQTFTEILENLKIKRPVTFRVNTLKSSKEGVISRLKGQGFQITKGPLENSFIIKSEASLKLSQTEEFNTGGIYIQELSSMIPVLELSPKEGENILDLCAAPGSKTTQIVEITQNKAFITAVERSKGRFFALKSILNLHNAKNINTMLANGVGLEKRNPSFINFFDKVLIDAPCTNEARLNPEDEKTLKFWNPKKHKSLSSLQKGLLISGIKMLKNDGILVYSTCTFQVEENELVVNWLLEKFPGVSVEKLNTNLKNSTSGITEWKNKKLNQQIKNTKRILPNRHFGGFFIAKLKKKEII</sequence>
<dbReference type="Proteomes" id="UP000176504">
    <property type="component" value="Unassembled WGS sequence"/>
</dbReference>
<dbReference type="NCBIfam" id="TIGR00446">
    <property type="entry name" value="nop2p"/>
    <property type="match status" value="1"/>
</dbReference>
<dbReference type="GO" id="GO:0006396">
    <property type="term" value="P:RNA processing"/>
    <property type="evidence" value="ECO:0007669"/>
    <property type="project" value="InterPro"/>
</dbReference>
<comment type="similarity">
    <text evidence="5">Belongs to the class I-like SAM-binding methyltransferase superfamily. RsmB/NOP family.</text>
</comment>
<dbReference type="PRINTS" id="PR02008">
    <property type="entry name" value="RCMTFAMILY"/>
</dbReference>
<evidence type="ECO:0000259" key="6">
    <source>
        <dbReference type="PROSITE" id="PS51686"/>
    </source>
</evidence>
<evidence type="ECO:0000256" key="2">
    <source>
        <dbReference type="ARBA" id="ARBA00022679"/>
    </source>
</evidence>
<feature type="domain" description="SAM-dependent MTase RsmB/NOP-type" evidence="6">
    <location>
        <begin position="22"/>
        <end position="311"/>
    </location>
</feature>
<dbReference type="Gene3D" id="3.30.70.1170">
    <property type="entry name" value="Sun protein, domain 3"/>
    <property type="match status" value="1"/>
</dbReference>
<dbReference type="Pfam" id="PF22458">
    <property type="entry name" value="RsmF-B_ferredox"/>
    <property type="match status" value="1"/>
</dbReference>
<evidence type="ECO:0000256" key="3">
    <source>
        <dbReference type="ARBA" id="ARBA00022691"/>
    </source>
</evidence>
<protein>
    <recommendedName>
        <fullName evidence="6">SAM-dependent MTase RsmB/NOP-type domain-containing protein</fullName>
    </recommendedName>
</protein>
<dbReference type="PANTHER" id="PTHR22807:SF30">
    <property type="entry name" value="28S RRNA (CYTOSINE(4447)-C(5))-METHYLTRANSFERASE-RELATED"/>
    <property type="match status" value="1"/>
</dbReference>
<dbReference type="InterPro" id="IPR011023">
    <property type="entry name" value="Nop2p"/>
</dbReference>
<keyword evidence="3 5" id="KW-0949">S-adenosyl-L-methionine</keyword>
<proteinExistence type="inferred from homology"/>
<feature type="active site" description="Nucleophile" evidence="5">
    <location>
        <position position="239"/>
    </location>
</feature>
<dbReference type="SUPFAM" id="SSF53335">
    <property type="entry name" value="S-adenosyl-L-methionine-dependent methyltransferases"/>
    <property type="match status" value="1"/>
</dbReference>
<name>A0A1F4VEA4_UNCKA</name>
<accession>A0A1F4VEA4</accession>
<dbReference type="GO" id="GO:0001510">
    <property type="term" value="P:RNA methylation"/>
    <property type="evidence" value="ECO:0007669"/>
    <property type="project" value="InterPro"/>
</dbReference>
<keyword evidence="4 5" id="KW-0694">RNA-binding</keyword>
<dbReference type="EMBL" id="MEVI01000003">
    <property type="protein sequence ID" value="OGC55270.1"/>
    <property type="molecule type" value="Genomic_DNA"/>
</dbReference>
<evidence type="ECO:0000313" key="7">
    <source>
        <dbReference type="EMBL" id="OGC55270.1"/>
    </source>
</evidence>
<feature type="binding site" evidence="5">
    <location>
        <position position="137"/>
    </location>
    <ligand>
        <name>S-adenosyl-L-methionine</name>
        <dbReference type="ChEBI" id="CHEBI:59789"/>
    </ligand>
</feature>
<dbReference type="InterPro" id="IPR023267">
    <property type="entry name" value="RCMT"/>
</dbReference>
<keyword evidence="2 5" id="KW-0808">Transferase</keyword>